<sequence length="327" mass="35161">MRADATFALLAQVLAVQGVRIIQSNDDGWADLYLRSFNDALRTSGHDVLLSAPAESKSATSQSLRQAAAAAFLSMHAHRLTNLLPSGSLDIEPSPRDSPCQYNSCPANSGPVGFNETRKDLRWVNSFPVTSMRYGIEQFAPEHWDGAAPELAVSGPNVGPNLWLQVPFSSTIGTAVYASGTKGIPAIAFSGFSMGALAWNTSPVPTRSSVYAELATRLVDKIVGGGAPYLPAKTWLNVNFPRVTDTECNDPDQFKWVLSRINPGLLSDPDVATCGSDDRLPEETKVVLTAGCYISISVGNSDDKTTASKEKQQPVLDRLRDFLSCLP</sequence>
<dbReference type="EMBL" id="CP137311">
    <property type="protein sequence ID" value="WQF85905.1"/>
    <property type="molecule type" value="Genomic_DNA"/>
</dbReference>
<gene>
    <name evidence="6" type="ORF">CDEST_10919</name>
</gene>
<evidence type="ECO:0000313" key="7">
    <source>
        <dbReference type="Proteomes" id="UP001322277"/>
    </source>
</evidence>
<dbReference type="Gene3D" id="3.40.1210.10">
    <property type="entry name" value="Survival protein SurE-like phosphatase/nucleotidase"/>
    <property type="match status" value="1"/>
</dbReference>
<dbReference type="InterPro" id="IPR002828">
    <property type="entry name" value="SurE-like_Pase/nucleotidase"/>
</dbReference>
<comment type="similarity">
    <text evidence="1">Belongs to the SurE nucleotidase family.</text>
</comment>
<protein>
    <submittedName>
        <fullName evidence="6">Survival protein SurE</fullName>
    </submittedName>
</protein>
<feature type="domain" description="Survival protein SurE-like phosphatase/nucleotidase" evidence="5">
    <location>
        <begin position="21"/>
        <end position="249"/>
    </location>
</feature>
<feature type="signal peptide" evidence="4">
    <location>
        <begin position="1"/>
        <end position="18"/>
    </location>
</feature>
<dbReference type="PANTHER" id="PTHR30457:SF0">
    <property type="entry name" value="PHOSPHATASE, PUTATIVE (AFU_ORTHOLOGUE AFUA_4G01070)-RELATED"/>
    <property type="match status" value="1"/>
</dbReference>
<feature type="chain" id="PRO_5043332277" evidence="4">
    <location>
        <begin position="19"/>
        <end position="327"/>
    </location>
</feature>
<dbReference type="Proteomes" id="UP001322277">
    <property type="component" value="Chromosome 7"/>
</dbReference>
<keyword evidence="3" id="KW-0378">Hydrolase</keyword>
<dbReference type="Pfam" id="PF01975">
    <property type="entry name" value="SurE"/>
    <property type="match status" value="1"/>
</dbReference>
<evidence type="ECO:0000256" key="3">
    <source>
        <dbReference type="ARBA" id="ARBA00022801"/>
    </source>
</evidence>
<evidence type="ECO:0000259" key="5">
    <source>
        <dbReference type="Pfam" id="PF01975"/>
    </source>
</evidence>
<dbReference type="SUPFAM" id="SSF64167">
    <property type="entry name" value="SurE-like"/>
    <property type="match status" value="1"/>
</dbReference>
<evidence type="ECO:0000256" key="1">
    <source>
        <dbReference type="ARBA" id="ARBA00011062"/>
    </source>
</evidence>
<dbReference type="PANTHER" id="PTHR30457">
    <property type="entry name" value="5'-NUCLEOTIDASE SURE"/>
    <property type="match status" value="1"/>
</dbReference>
<dbReference type="GO" id="GO:0046872">
    <property type="term" value="F:metal ion binding"/>
    <property type="evidence" value="ECO:0007669"/>
    <property type="project" value="UniProtKB-KW"/>
</dbReference>
<dbReference type="GeneID" id="87947419"/>
<keyword evidence="7" id="KW-1185">Reference proteome</keyword>
<name>A0AAX4IRW3_9PEZI</name>
<keyword evidence="4" id="KW-0732">Signal</keyword>
<organism evidence="6 7">
    <name type="scientific">Colletotrichum destructivum</name>
    <dbReference type="NCBI Taxonomy" id="34406"/>
    <lineage>
        <taxon>Eukaryota</taxon>
        <taxon>Fungi</taxon>
        <taxon>Dikarya</taxon>
        <taxon>Ascomycota</taxon>
        <taxon>Pezizomycotina</taxon>
        <taxon>Sordariomycetes</taxon>
        <taxon>Hypocreomycetidae</taxon>
        <taxon>Glomerellales</taxon>
        <taxon>Glomerellaceae</taxon>
        <taxon>Colletotrichum</taxon>
        <taxon>Colletotrichum destructivum species complex</taxon>
    </lineage>
</organism>
<accession>A0AAX4IRW3</accession>
<dbReference type="GO" id="GO:0008252">
    <property type="term" value="F:nucleotidase activity"/>
    <property type="evidence" value="ECO:0007669"/>
    <property type="project" value="InterPro"/>
</dbReference>
<evidence type="ECO:0000256" key="2">
    <source>
        <dbReference type="ARBA" id="ARBA00022723"/>
    </source>
</evidence>
<dbReference type="AlphaFoldDB" id="A0AAX4IRW3"/>
<keyword evidence="2" id="KW-0479">Metal-binding</keyword>
<dbReference type="InterPro" id="IPR036523">
    <property type="entry name" value="SurE-like_sf"/>
</dbReference>
<reference evidence="7" key="1">
    <citation type="journal article" date="2023" name="bioRxiv">
        <title>Complete genome of the Medicago anthracnose fungus, Colletotrichum destructivum, reveals a mini-chromosome-like region within a core chromosome.</title>
        <authorList>
            <person name="Lapalu N."/>
            <person name="Simon A."/>
            <person name="Lu A."/>
            <person name="Plaumann P.-L."/>
            <person name="Amselem J."/>
            <person name="Pigne S."/>
            <person name="Auger A."/>
            <person name="Koch C."/>
            <person name="Dallery J.-F."/>
            <person name="O'Connell R.J."/>
        </authorList>
    </citation>
    <scope>NUCLEOTIDE SEQUENCE [LARGE SCALE GENOMIC DNA]</scope>
    <source>
        <strain evidence="7">CBS 520.97</strain>
    </source>
</reference>
<evidence type="ECO:0000313" key="6">
    <source>
        <dbReference type="EMBL" id="WQF85905.1"/>
    </source>
</evidence>
<proteinExistence type="inferred from homology"/>
<evidence type="ECO:0000256" key="4">
    <source>
        <dbReference type="SAM" id="SignalP"/>
    </source>
</evidence>
<dbReference type="KEGG" id="cdet:87947419"/>
<dbReference type="InterPro" id="IPR030048">
    <property type="entry name" value="SurE"/>
</dbReference>
<dbReference type="RefSeq" id="XP_062783126.1">
    <property type="nucleotide sequence ID" value="XM_062927075.1"/>
</dbReference>